<dbReference type="AlphaFoldDB" id="A0A7V5PQ98"/>
<name>A0A7V5PQ98_CALAY</name>
<dbReference type="SUPFAM" id="SSF74653">
    <property type="entry name" value="TolA/TonB C-terminal domain"/>
    <property type="match status" value="2"/>
</dbReference>
<proteinExistence type="predicted"/>
<reference evidence="1" key="1">
    <citation type="journal article" date="2020" name="mSystems">
        <title>Genome- and Community-Level Interaction Insights into Carbon Utilization and Element Cycling Functions of Hydrothermarchaeota in Hydrothermal Sediment.</title>
        <authorList>
            <person name="Zhou Z."/>
            <person name="Liu Y."/>
            <person name="Xu W."/>
            <person name="Pan J."/>
            <person name="Luo Z.H."/>
            <person name="Li M."/>
        </authorList>
    </citation>
    <scope>NUCLEOTIDE SEQUENCE [LARGE SCALE GENOMIC DNA]</scope>
    <source>
        <strain evidence="1">HyVt-527</strain>
    </source>
</reference>
<protein>
    <recommendedName>
        <fullName evidence="2">TonB C-terminal domain-containing protein</fullName>
    </recommendedName>
</protein>
<accession>A0A7V5PQ98</accession>
<comment type="caution">
    <text evidence="1">The sequence shown here is derived from an EMBL/GenBank/DDBJ whole genome shotgun (WGS) entry which is preliminary data.</text>
</comment>
<evidence type="ECO:0000313" key="1">
    <source>
        <dbReference type="EMBL" id="HHJ53238.1"/>
    </source>
</evidence>
<organism evidence="1">
    <name type="scientific">Caldithrix abyssi</name>
    <dbReference type="NCBI Taxonomy" id="187145"/>
    <lineage>
        <taxon>Bacteria</taxon>
        <taxon>Pseudomonadati</taxon>
        <taxon>Calditrichota</taxon>
        <taxon>Calditrichia</taxon>
        <taxon>Calditrichales</taxon>
        <taxon>Calditrichaceae</taxon>
        <taxon>Caldithrix</taxon>
    </lineage>
</organism>
<evidence type="ECO:0008006" key="2">
    <source>
        <dbReference type="Google" id="ProtNLM"/>
    </source>
</evidence>
<sequence>MSTFVINAKPLDKSYYGQSTQSETLYPYGLVSAQVFISETGQVESIIIIESDHPALIQYAKSAIMGSKFKPLKFGKQSYEPYSFFIKYYIPDKFSYYADYMRYPIINGVNTKEPHEFKGKTHIYEDWEVDEPASFLYFAKPVFPQDQFTHHFLGLTGIELIVDETGKVADVRVTYSRGRLDEYSVDAAWKCRLRPARVHGIPVKSRKRISYSYR</sequence>
<gene>
    <name evidence="1" type="ORF">ENJ89_08605</name>
</gene>
<dbReference type="Proteomes" id="UP000886124">
    <property type="component" value="Unassembled WGS sequence"/>
</dbReference>
<dbReference type="Gene3D" id="3.30.1150.10">
    <property type="match status" value="1"/>
</dbReference>
<dbReference type="EMBL" id="DROD01000547">
    <property type="protein sequence ID" value="HHJ53238.1"/>
    <property type="molecule type" value="Genomic_DNA"/>
</dbReference>